<reference evidence="5 6" key="1">
    <citation type="journal article" date="2020" name="Front. Microbiol.">
        <title>Single-cell genomics of novel Actinobacteria with the Wood-Ljungdahl pathway discovered in a serpentinizing system.</title>
        <authorList>
            <person name="Merino N."/>
            <person name="Kawai M."/>
            <person name="Boyd E.S."/>
            <person name="Colman D.R."/>
            <person name="McGlynn S.E."/>
            <person name="Nealson K.H."/>
            <person name="Kurokawa K."/>
            <person name="Hongoh Y."/>
        </authorList>
    </citation>
    <scope>NUCLEOTIDE SEQUENCE [LARGE SCALE GENOMIC DNA]</scope>
    <source>
        <strain evidence="1 7">S09_30</strain>
        <strain evidence="2 8">S34</strain>
        <strain evidence="3 5">S44</strain>
        <strain evidence="4 6">S47</strain>
    </source>
</reference>
<sequence length="261" mass="29420">MPLNLHFADMLKVDPLTINPSPVTVGGKLNGIKPSPSFKARITRLLPSLDAAKEGLKSLTQPAQSGLAGREVGCRKIGVGYTSPLHPGGLLSVLYRALVLLPSVLSLRQGVVVQTTMCFKHLRHSLSLSRVRIQSVLERLTHLRLLSLSLDVFPNHIFRYMTGRAYVVAPAPQTRHSPAQVRKLLPKNSRRVAFELISEMLRRISQRRGDKQVNVVWPDLQAFNLYVKFLSFLVKKRLEMFGDQSREYVLAVFWAPYKMIM</sequence>
<accession>A0A6V8PDA4</accession>
<dbReference type="Proteomes" id="UP000561271">
    <property type="component" value="Unassembled WGS sequence"/>
</dbReference>
<evidence type="ECO:0000313" key="5">
    <source>
        <dbReference type="Proteomes" id="UP000561271"/>
    </source>
</evidence>
<proteinExistence type="predicted"/>
<evidence type="ECO:0000313" key="6">
    <source>
        <dbReference type="Proteomes" id="UP000569018"/>
    </source>
</evidence>
<dbReference type="EMBL" id="BLRZ01000092">
    <property type="protein sequence ID" value="GFP30699.1"/>
    <property type="molecule type" value="Genomic_DNA"/>
</dbReference>
<dbReference type="EMBL" id="BLRW01000019">
    <property type="protein sequence ID" value="GFP22805.1"/>
    <property type="molecule type" value="Genomic_DNA"/>
</dbReference>
<dbReference type="Proteomes" id="UP000569018">
    <property type="component" value="Unassembled WGS sequence"/>
</dbReference>
<evidence type="ECO:0000313" key="7">
    <source>
        <dbReference type="Proteomes" id="UP000585609"/>
    </source>
</evidence>
<keyword evidence="8" id="KW-1185">Reference proteome</keyword>
<evidence type="ECO:0000313" key="4">
    <source>
        <dbReference type="EMBL" id="GFP39692.1"/>
    </source>
</evidence>
<organism evidence="2 8">
    <name type="scientific">Candidatus Hakubella thermalkaliphila</name>
    <dbReference type="NCBI Taxonomy" id="2754717"/>
    <lineage>
        <taxon>Bacteria</taxon>
        <taxon>Bacillati</taxon>
        <taxon>Actinomycetota</taxon>
        <taxon>Actinomycetota incertae sedis</taxon>
        <taxon>Candidatus Hakubellales</taxon>
        <taxon>Candidatus Hakubellaceae</taxon>
        <taxon>Candidatus Hakubella</taxon>
    </lineage>
</organism>
<dbReference type="Proteomes" id="UP000588083">
    <property type="component" value="Unassembled WGS sequence"/>
</dbReference>
<dbReference type="EMBL" id="BLSD01000077">
    <property type="protein sequence ID" value="GFP39692.1"/>
    <property type="molecule type" value="Genomic_DNA"/>
</dbReference>
<evidence type="ECO:0000313" key="2">
    <source>
        <dbReference type="EMBL" id="GFP30699.1"/>
    </source>
</evidence>
<protein>
    <submittedName>
        <fullName evidence="2">Uncharacterized protein</fullName>
    </submittedName>
</protein>
<evidence type="ECO:0000313" key="3">
    <source>
        <dbReference type="EMBL" id="GFP37292.1"/>
    </source>
</evidence>
<evidence type="ECO:0000313" key="1">
    <source>
        <dbReference type="EMBL" id="GFP22805.1"/>
    </source>
</evidence>
<name>A0A6V8PDA4_9ACTN</name>
<dbReference type="AlphaFoldDB" id="A0A6V8PDA4"/>
<comment type="caution">
    <text evidence="2">The sequence shown here is derived from an EMBL/GenBank/DDBJ whole genome shotgun (WGS) entry which is preliminary data.</text>
</comment>
<dbReference type="EMBL" id="BLSC01000068">
    <property type="protein sequence ID" value="GFP37292.1"/>
    <property type="molecule type" value="Genomic_DNA"/>
</dbReference>
<evidence type="ECO:0000313" key="8">
    <source>
        <dbReference type="Proteomes" id="UP000588083"/>
    </source>
</evidence>
<dbReference type="Proteomes" id="UP000585609">
    <property type="component" value="Unassembled WGS sequence"/>
</dbReference>
<gene>
    <name evidence="1" type="ORF">HKBW3S09_00272</name>
    <name evidence="2" type="ORF">HKBW3S34_01619</name>
    <name evidence="3" type="ORF">HKBW3S44_00972</name>
    <name evidence="4" type="ORF">HKBW3S47_01390</name>
</gene>